<evidence type="ECO:0000256" key="1">
    <source>
        <dbReference type="SAM" id="MobiDB-lite"/>
    </source>
</evidence>
<dbReference type="EMBL" id="CP045121">
    <property type="protein sequence ID" value="QIN78875.1"/>
    <property type="molecule type" value="Genomic_DNA"/>
</dbReference>
<dbReference type="KEGG" id="rmar:GBA65_10475"/>
<feature type="compositionally biased region" description="Basic and acidic residues" evidence="1">
    <location>
        <begin position="16"/>
        <end position="30"/>
    </location>
</feature>
<dbReference type="RefSeq" id="WP_166396541.1">
    <property type="nucleotide sequence ID" value="NZ_CP045121.1"/>
</dbReference>
<feature type="region of interest" description="Disordered" evidence="1">
    <location>
        <begin position="1"/>
        <end position="34"/>
    </location>
</feature>
<protein>
    <submittedName>
        <fullName evidence="2">Uncharacterized protein</fullName>
    </submittedName>
</protein>
<gene>
    <name evidence="2" type="ORF">GBA65_10475</name>
</gene>
<proteinExistence type="predicted"/>
<name>A0A6G8PXG2_9ACTN</name>
<keyword evidence="3" id="KW-1185">Reference proteome</keyword>
<evidence type="ECO:0000313" key="2">
    <source>
        <dbReference type="EMBL" id="QIN78875.1"/>
    </source>
</evidence>
<organism evidence="2 3">
    <name type="scientific">Rubrobacter marinus</name>
    <dbReference type="NCBI Taxonomy" id="2653852"/>
    <lineage>
        <taxon>Bacteria</taxon>
        <taxon>Bacillati</taxon>
        <taxon>Actinomycetota</taxon>
        <taxon>Rubrobacteria</taxon>
        <taxon>Rubrobacterales</taxon>
        <taxon>Rubrobacteraceae</taxon>
        <taxon>Rubrobacter</taxon>
    </lineage>
</organism>
<sequence>MNQRQYARHATTRTLTRPERRENPGVETEARPGFGLGEKITLRNEVPGYGGAPLSAVLVEGPAENGSGKVPADAKLKIRVPGYGRRVIGVRLSPRNGESVPGDTGRLRLAVPGYGGVTLKTNFGGAGVSAGGRTGAGASGR</sequence>
<reference evidence="2 3" key="1">
    <citation type="submission" date="2019-10" db="EMBL/GenBank/DDBJ databases">
        <title>Rubrobacter sp nov SCSIO 52915 isolated from a deep-sea sediment in the South China Sea.</title>
        <authorList>
            <person name="Chen R.W."/>
        </authorList>
    </citation>
    <scope>NUCLEOTIDE SEQUENCE [LARGE SCALE GENOMIC DNA]</scope>
    <source>
        <strain evidence="2 3">SCSIO 52915</strain>
    </source>
</reference>
<feature type="compositionally biased region" description="Basic residues" evidence="1">
    <location>
        <begin position="1"/>
        <end position="11"/>
    </location>
</feature>
<accession>A0A6G8PXG2</accession>
<dbReference type="Proteomes" id="UP000502706">
    <property type="component" value="Chromosome"/>
</dbReference>
<dbReference type="AlphaFoldDB" id="A0A6G8PXG2"/>
<evidence type="ECO:0000313" key="3">
    <source>
        <dbReference type="Proteomes" id="UP000502706"/>
    </source>
</evidence>